<organism evidence="7 8">
    <name type="scientific">Halomonas huangheensis</name>
    <dbReference type="NCBI Taxonomy" id="1178482"/>
    <lineage>
        <taxon>Bacteria</taxon>
        <taxon>Pseudomonadati</taxon>
        <taxon>Pseudomonadota</taxon>
        <taxon>Gammaproteobacteria</taxon>
        <taxon>Oceanospirillales</taxon>
        <taxon>Halomonadaceae</taxon>
        <taxon>Halomonas</taxon>
    </lineage>
</organism>
<dbReference type="PATRIC" id="fig|1178482.3.peg.2443"/>
<dbReference type="Proteomes" id="UP000019113">
    <property type="component" value="Unassembled WGS sequence"/>
</dbReference>
<dbReference type="PANTHER" id="PTHR32308:SF10">
    <property type="entry name" value="CITRATE LYASE SUBUNIT BETA"/>
    <property type="match status" value="1"/>
</dbReference>
<dbReference type="GO" id="GO:0000287">
    <property type="term" value="F:magnesium ion binding"/>
    <property type="evidence" value="ECO:0007669"/>
    <property type="project" value="TreeGrafter"/>
</dbReference>
<evidence type="ECO:0000313" key="7">
    <source>
        <dbReference type="EMBL" id="ERL50874.1"/>
    </source>
</evidence>
<dbReference type="InterPro" id="IPR005000">
    <property type="entry name" value="Aldolase/citrate-lyase_domain"/>
</dbReference>
<dbReference type="STRING" id="1178482.AR456_20115"/>
<sequence>MASPTNASATRMSPISASRSWLFTAGHDHARIEAALAAGPDVLVVDLEEFTPASHRQQTCAEFAEIKACCERQHCLAAVRINQLDNGGEQELAWLMPAGPAVVFLPQVESVEHIERLDRLLTEHELRLGLPVGSTLLIPTLESRTGLNHAAEILLASGRLQAALLGSGDLAADLGLERANRASGLVAWRSRFLNTCQRANCVAIDGPWPEAEGFVEDQDWARRQGFHARCVVDPRQIAPLHHALGHNSQDTTNKENTP</sequence>
<dbReference type="SUPFAM" id="SSF51621">
    <property type="entry name" value="Phosphoenolpyruvate/pyruvate domain"/>
    <property type="match status" value="1"/>
</dbReference>
<feature type="binding site" evidence="4">
    <location>
        <position position="80"/>
    </location>
    <ligand>
        <name>substrate</name>
    </ligand>
</feature>
<accession>W1N5V1</accession>
<evidence type="ECO:0000259" key="6">
    <source>
        <dbReference type="Pfam" id="PF03328"/>
    </source>
</evidence>
<dbReference type="AlphaFoldDB" id="W1N5V1"/>
<feature type="binding site" evidence="5">
    <location>
        <position position="142"/>
    </location>
    <ligand>
        <name>Mg(2+)</name>
        <dbReference type="ChEBI" id="CHEBI:18420"/>
    </ligand>
</feature>
<feature type="binding site" evidence="5">
    <location>
        <position position="169"/>
    </location>
    <ligand>
        <name>Mg(2+)</name>
        <dbReference type="ChEBI" id="CHEBI:18420"/>
    </ligand>
</feature>
<evidence type="ECO:0000256" key="1">
    <source>
        <dbReference type="ARBA" id="ARBA00001946"/>
    </source>
</evidence>
<dbReference type="KEGG" id="hhu:AR456_20115"/>
<dbReference type="PANTHER" id="PTHR32308">
    <property type="entry name" value="LYASE BETA SUBUNIT, PUTATIVE (AFU_ORTHOLOGUE AFUA_4G13030)-RELATED"/>
    <property type="match status" value="1"/>
</dbReference>
<evidence type="ECO:0000256" key="5">
    <source>
        <dbReference type="PIRSR" id="PIRSR015582-2"/>
    </source>
</evidence>
<dbReference type="RefSeq" id="WP_021819398.1">
    <property type="nucleotide sequence ID" value="NZ_AVBC01000035.1"/>
</dbReference>
<reference evidence="7 8" key="1">
    <citation type="submission" date="2013-08" db="EMBL/GenBank/DDBJ databases">
        <title>draft genome of Halomonas huanghegensis, strain BJGMM-B45T.</title>
        <authorList>
            <person name="Miao C."/>
            <person name="Wan Y."/>
            <person name="Jin W."/>
        </authorList>
    </citation>
    <scope>NUCLEOTIDE SEQUENCE [LARGE SCALE GENOMIC DNA]</scope>
    <source>
        <strain evidence="7 8">BJGMM-B45</strain>
    </source>
</reference>
<feature type="binding site" evidence="4">
    <location>
        <position position="142"/>
    </location>
    <ligand>
        <name>substrate</name>
    </ligand>
</feature>
<feature type="domain" description="HpcH/HpaI aldolase/citrate lyase" evidence="6">
    <location>
        <begin position="19"/>
        <end position="226"/>
    </location>
</feature>
<dbReference type="Pfam" id="PF03328">
    <property type="entry name" value="HpcH_HpaI"/>
    <property type="match status" value="1"/>
</dbReference>
<protein>
    <recommendedName>
        <fullName evidence="6">HpcH/HpaI aldolase/citrate lyase domain-containing protein</fullName>
    </recommendedName>
</protein>
<dbReference type="EMBL" id="AVBC01000035">
    <property type="protein sequence ID" value="ERL50874.1"/>
    <property type="molecule type" value="Genomic_DNA"/>
</dbReference>
<keyword evidence="2 5" id="KW-0479">Metal-binding</keyword>
<evidence type="ECO:0000313" key="8">
    <source>
        <dbReference type="Proteomes" id="UP000019113"/>
    </source>
</evidence>
<gene>
    <name evidence="7" type="ORF">BJB45_19955</name>
</gene>
<dbReference type="InterPro" id="IPR015813">
    <property type="entry name" value="Pyrv/PenolPyrv_kinase-like_dom"/>
</dbReference>
<dbReference type="InterPro" id="IPR011206">
    <property type="entry name" value="Citrate_lyase_beta/mcl1/mcl2"/>
</dbReference>
<dbReference type="Gene3D" id="3.20.20.60">
    <property type="entry name" value="Phosphoenolpyruvate-binding domains"/>
    <property type="match status" value="1"/>
</dbReference>
<keyword evidence="8" id="KW-1185">Reference proteome</keyword>
<comment type="cofactor">
    <cofactor evidence="1">
        <name>Mg(2+)</name>
        <dbReference type="ChEBI" id="CHEBI:18420"/>
    </cofactor>
</comment>
<dbReference type="eggNOG" id="COG2301">
    <property type="taxonomic scope" value="Bacteria"/>
</dbReference>
<dbReference type="GO" id="GO:0006107">
    <property type="term" value="P:oxaloacetate metabolic process"/>
    <property type="evidence" value="ECO:0007669"/>
    <property type="project" value="TreeGrafter"/>
</dbReference>
<name>W1N5V1_9GAMM</name>
<dbReference type="PIRSF" id="PIRSF015582">
    <property type="entry name" value="Cit_lyase_B"/>
    <property type="match status" value="1"/>
</dbReference>
<evidence type="ECO:0000256" key="4">
    <source>
        <dbReference type="PIRSR" id="PIRSR015582-1"/>
    </source>
</evidence>
<evidence type="ECO:0000256" key="2">
    <source>
        <dbReference type="ARBA" id="ARBA00022723"/>
    </source>
</evidence>
<comment type="caution">
    <text evidence="7">The sequence shown here is derived from an EMBL/GenBank/DDBJ whole genome shotgun (WGS) entry which is preliminary data.</text>
</comment>
<dbReference type="OrthoDB" id="6427869at2"/>
<keyword evidence="3 5" id="KW-0460">Magnesium</keyword>
<proteinExistence type="predicted"/>
<evidence type="ECO:0000256" key="3">
    <source>
        <dbReference type="ARBA" id="ARBA00022842"/>
    </source>
</evidence>
<dbReference type="GO" id="GO:0003824">
    <property type="term" value="F:catalytic activity"/>
    <property type="evidence" value="ECO:0007669"/>
    <property type="project" value="InterPro"/>
</dbReference>
<dbReference type="InterPro" id="IPR040442">
    <property type="entry name" value="Pyrv_kinase-like_dom_sf"/>
</dbReference>